<protein>
    <recommendedName>
        <fullName evidence="6">Phosphate-binding protein</fullName>
    </recommendedName>
</protein>
<sequence>MRIILSLVLAVALFSACQNSSQKAGSTESASASLTAAGATFPLPFYNMIFKQYTDETKVQVTYGGIGSGGGVRSLGDRVVDFGATDGFLSDDKLAEMPGEVVHIPTCLGAVVIAYNLPGVDDLKLSNELLEKIFMGEVTNWNDPLLKANNPDIEFPDVAITVVHRSDGSGTTEIFSDFMSKISQKWADQVGSGKSLNWPTGMGAKGNPGVAGTISQTSGALGYIGSEFAFAQRIQTAKVENSSGAYVLPTIESISAAAQGDIPDDTRIMLTNSSDPASYPISGFTWLILYKEQAYGSRTLEQAQATVNLLDWVVSEKAQAEAEKVHYAPLPDLAVEKAKAILRGITYNGEAILK</sequence>
<dbReference type="PANTHER" id="PTHR42996">
    <property type="entry name" value="PHOSPHATE-BINDING PROTEIN PSTS"/>
    <property type="match status" value="1"/>
</dbReference>
<keyword evidence="10" id="KW-1185">Reference proteome</keyword>
<dbReference type="GO" id="GO:0042301">
    <property type="term" value="F:phosphate ion binding"/>
    <property type="evidence" value="ECO:0007669"/>
    <property type="project" value="InterPro"/>
</dbReference>
<evidence type="ECO:0000313" key="10">
    <source>
        <dbReference type="Proteomes" id="UP001163821"/>
    </source>
</evidence>
<feature type="domain" description="PBP" evidence="8">
    <location>
        <begin position="27"/>
        <end position="316"/>
    </location>
</feature>
<comment type="similarity">
    <text evidence="2 6">Belongs to the PstS family.</text>
</comment>
<dbReference type="InterPro" id="IPR005673">
    <property type="entry name" value="ABC_phos-bd_PstS"/>
</dbReference>
<proteinExistence type="inferred from homology"/>
<evidence type="ECO:0000313" key="9">
    <source>
        <dbReference type="EMBL" id="MCW0484819.1"/>
    </source>
</evidence>
<feature type="signal peptide" evidence="7">
    <location>
        <begin position="1"/>
        <end position="24"/>
    </location>
</feature>
<evidence type="ECO:0000256" key="4">
    <source>
        <dbReference type="ARBA" id="ARBA00022448"/>
    </source>
</evidence>
<comment type="caution">
    <text evidence="9">The sequence shown here is derived from an EMBL/GenBank/DDBJ whole genome shotgun (WGS) entry which is preliminary data.</text>
</comment>
<dbReference type="NCBIfam" id="TIGR00975">
    <property type="entry name" value="3a0107s03"/>
    <property type="match status" value="1"/>
</dbReference>
<feature type="chain" id="PRO_5041344096" description="Phosphate-binding protein" evidence="7">
    <location>
        <begin position="25"/>
        <end position="354"/>
    </location>
</feature>
<reference evidence="9" key="1">
    <citation type="submission" date="2022-10" db="EMBL/GenBank/DDBJ databases">
        <title>Gaoshiqiia sediminis gen. nov., sp. nov., isolated from coastal sediment.</title>
        <authorList>
            <person name="Yu W.X."/>
            <person name="Mu D.S."/>
            <person name="Du J.Z."/>
            <person name="Liang Y.Q."/>
        </authorList>
    </citation>
    <scope>NUCLEOTIDE SEQUENCE</scope>
    <source>
        <strain evidence="9">A06</strain>
    </source>
</reference>
<dbReference type="SUPFAM" id="SSF53850">
    <property type="entry name" value="Periplasmic binding protein-like II"/>
    <property type="match status" value="1"/>
</dbReference>
<dbReference type="AlphaFoldDB" id="A0AA42C8K2"/>
<evidence type="ECO:0000256" key="1">
    <source>
        <dbReference type="ARBA" id="ARBA00002841"/>
    </source>
</evidence>
<dbReference type="PANTHER" id="PTHR42996:SF1">
    <property type="entry name" value="PHOSPHATE-BINDING PROTEIN PSTS"/>
    <property type="match status" value="1"/>
</dbReference>
<dbReference type="GO" id="GO:0043190">
    <property type="term" value="C:ATP-binding cassette (ABC) transporter complex"/>
    <property type="evidence" value="ECO:0007669"/>
    <property type="project" value="InterPro"/>
</dbReference>
<comment type="subunit">
    <text evidence="3">The complex is composed of two ATP-binding proteins (PstB), two transmembrane proteins (PstC and PstA) and a solute-binding protein (PstS).</text>
</comment>
<evidence type="ECO:0000259" key="8">
    <source>
        <dbReference type="Pfam" id="PF12849"/>
    </source>
</evidence>
<evidence type="ECO:0000256" key="6">
    <source>
        <dbReference type="PIRNR" id="PIRNR002756"/>
    </source>
</evidence>
<comment type="function">
    <text evidence="1">Part of the ABC transporter complex PstSACB involved in phosphate import.</text>
</comment>
<dbReference type="Gene3D" id="3.40.190.10">
    <property type="entry name" value="Periplasmic binding protein-like II"/>
    <property type="match status" value="2"/>
</dbReference>
<name>A0AA42C8K2_9BACT</name>
<gene>
    <name evidence="9" type="primary">pstS</name>
    <name evidence="9" type="ORF">N2K84_18955</name>
</gene>
<dbReference type="GO" id="GO:0035435">
    <property type="term" value="P:phosphate ion transmembrane transport"/>
    <property type="evidence" value="ECO:0007669"/>
    <property type="project" value="InterPro"/>
</dbReference>
<evidence type="ECO:0000256" key="5">
    <source>
        <dbReference type="ARBA" id="ARBA00022592"/>
    </source>
</evidence>
<keyword evidence="7" id="KW-0732">Signal</keyword>
<organism evidence="9 10">
    <name type="scientific">Gaoshiqia sediminis</name>
    <dbReference type="NCBI Taxonomy" id="2986998"/>
    <lineage>
        <taxon>Bacteria</taxon>
        <taxon>Pseudomonadati</taxon>
        <taxon>Bacteroidota</taxon>
        <taxon>Bacteroidia</taxon>
        <taxon>Marinilabiliales</taxon>
        <taxon>Prolixibacteraceae</taxon>
        <taxon>Gaoshiqia</taxon>
    </lineage>
</organism>
<dbReference type="PROSITE" id="PS51257">
    <property type="entry name" value="PROKAR_LIPOPROTEIN"/>
    <property type="match status" value="1"/>
</dbReference>
<dbReference type="InterPro" id="IPR024370">
    <property type="entry name" value="PBP_domain"/>
</dbReference>
<evidence type="ECO:0000256" key="3">
    <source>
        <dbReference type="ARBA" id="ARBA00011529"/>
    </source>
</evidence>
<dbReference type="RefSeq" id="WP_282593411.1">
    <property type="nucleotide sequence ID" value="NZ_JAPAAF010000054.1"/>
</dbReference>
<evidence type="ECO:0000256" key="7">
    <source>
        <dbReference type="SAM" id="SignalP"/>
    </source>
</evidence>
<accession>A0AA42C8K2</accession>
<dbReference type="Pfam" id="PF12849">
    <property type="entry name" value="PBP_like_2"/>
    <property type="match status" value="1"/>
</dbReference>
<keyword evidence="4 6" id="KW-0813">Transport</keyword>
<dbReference type="Proteomes" id="UP001163821">
    <property type="component" value="Unassembled WGS sequence"/>
</dbReference>
<keyword evidence="5 6" id="KW-0592">Phosphate transport</keyword>
<evidence type="ECO:0000256" key="2">
    <source>
        <dbReference type="ARBA" id="ARBA00008725"/>
    </source>
</evidence>
<dbReference type="PIRSF" id="PIRSF002756">
    <property type="entry name" value="PstS"/>
    <property type="match status" value="1"/>
</dbReference>
<dbReference type="InterPro" id="IPR050962">
    <property type="entry name" value="Phosphate-bind_PstS"/>
</dbReference>
<dbReference type="CDD" id="cd13565">
    <property type="entry name" value="PBP2_PstS"/>
    <property type="match status" value="1"/>
</dbReference>
<dbReference type="EMBL" id="JAPAAF010000054">
    <property type="protein sequence ID" value="MCW0484819.1"/>
    <property type="molecule type" value="Genomic_DNA"/>
</dbReference>